<feature type="transmembrane region" description="Helical" evidence="7">
    <location>
        <begin position="160"/>
        <end position="180"/>
    </location>
</feature>
<evidence type="ECO:0000256" key="2">
    <source>
        <dbReference type="ARBA" id="ARBA00022475"/>
    </source>
</evidence>
<dbReference type="AlphaFoldDB" id="A0A848H5W6"/>
<feature type="transmembrane region" description="Helical" evidence="7">
    <location>
        <begin position="95"/>
        <end position="115"/>
    </location>
</feature>
<feature type="transmembrane region" description="Helical" evidence="7">
    <location>
        <begin position="127"/>
        <end position="145"/>
    </location>
</feature>
<evidence type="ECO:0000313" key="9">
    <source>
        <dbReference type="EMBL" id="NML44670.1"/>
    </source>
</evidence>
<dbReference type="Pfam" id="PF05425">
    <property type="entry name" value="CopD"/>
    <property type="match status" value="1"/>
</dbReference>
<feature type="domain" description="Copper resistance protein D" evidence="8">
    <location>
        <begin position="197"/>
        <end position="299"/>
    </location>
</feature>
<protein>
    <submittedName>
        <fullName evidence="9">Copper homeostasis membrane protein CopD</fullName>
    </submittedName>
</protein>
<dbReference type="InterPro" id="IPR047689">
    <property type="entry name" value="CopD"/>
</dbReference>
<proteinExistence type="predicted"/>
<evidence type="ECO:0000256" key="4">
    <source>
        <dbReference type="ARBA" id="ARBA00022989"/>
    </source>
</evidence>
<dbReference type="PANTHER" id="PTHR34820:SF4">
    <property type="entry name" value="INNER MEMBRANE PROTEIN YEBZ"/>
    <property type="match status" value="1"/>
</dbReference>
<feature type="transmembrane region" description="Helical" evidence="7">
    <location>
        <begin position="238"/>
        <end position="256"/>
    </location>
</feature>
<evidence type="ECO:0000256" key="1">
    <source>
        <dbReference type="ARBA" id="ARBA00004651"/>
    </source>
</evidence>
<keyword evidence="4 7" id="KW-1133">Transmembrane helix</keyword>
<feature type="transmembrane region" description="Helical" evidence="7">
    <location>
        <begin position="200"/>
        <end position="218"/>
    </location>
</feature>
<dbReference type="Proteomes" id="UP000541185">
    <property type="component" value="Unassembled WGS sequence"/>
</dbReference>
<evidence type="ECO:0000256" key="7">
    <source>
        <dbReference type="SAM" id="Phobius"/>
    </source>
</evidence>
<feature type="transmembrane region" description="Helical" evidence="7">
    <location>
        <begin position="51"/>
        <end position="75"/>
    </location>
</feature>
<evidence type="ECO:0000256" key="5">
    <source>
        <dbReference type="ARBA" id="ARBA00023136"/>
    </source>
</evidence>
<dbReference type="InterPro" id="IPR032694">
    <property type="entry name" value="CopC/D"/>
</dbReference>
<dbReference type="NCBIfam" id="NF033808">
    <property type="entry name" value="copper_CopD"/>
    <property type="match status" value="1"/>
</dbReference>
<evidence type="ECO:0000256" key="6">
    <source>
        <dbReference type="SAM" id="MobiDB-lite"/>
    </source>
</evidence>
<keyword evidence="10" id="KW-1185">Reference proteome</keyword>
<name>A0A848H5W6_9BURK</name>
<keyword evidence="3 7" id="KW-0812">Transmembrane</keyword>
<reference evidence="9 10" key="1">
    <citation type="submission" date="2020-04" db="EMBL/GenBank/DDBJ databases">
        <title>Ramlibacter sp. G-1-2-2 isolated from soil.</title>
        <authorList>
            <person name="Dahal R.H."/>
        </authorList>
    </citation>
    <scope>NUCLEOTIDE SEQUENCE [LARGE SCALE GENOMIC DNA]</scope>
    <source>
        <strain evidence="9 10">G-1-2-2</strain>
    </source>
</reference>
<comment type="subcellular location">
    <subcellularLocation>
        <location evidence="1">Cell membrane</location>
        <topology evidence="1">Multi-pass membrane protein</topology>
    </subcellularLocation>
</comment>
<dbReference type="PANTHER" id="PTHR34820">
    <property type="entry name" value="INNER MEMBRANE PROTEIN YEBZ"/>
    <property type="match status" value="1"/>
</dbReference>
<evidence type="ECO:0000313" key="10">
    <source>
        <dbReference type="Proteomes" id="UP000541185"/>
    </source>
</evidence>
<keyword evidence="2" id="KW-1003">Cell membrane</keyword>
<feature type="region of interest" description="Disordered" evidence="6">
    <location>
        <begin position="309"/>
        <end position="328"/>
    </location>
</feature>
<dbReference type="GO" id="GO:0005886">
    <property type="term" value="C:plasma membrane"/>
    <property type="evidence" value="ECO:0007669"/>
    <property type="project" value="UniProtKB-SubCell"/>
</dbReference>
<dbReference type="InterPro" id="IPR008457">
    <property type="entry name" value="Cu-R_CopD_dom"/>
</dbReference>
<comment type="caution">
    <text evidence="9">The sequence shown here is derived from an EMBL/GenBank/DDBJ whole genome shotgun (WGS) entry which is preliminary data.</text>
</comment>
<accession>A0A848H5W6</accession>
<sequence>MELMPVVRALHLAAIALLAGSFAFPAFVLPPSAAGDPERSFLRGWLASLRLWSTVVAVATWLAWIVAVAAGMSGLPLGEAWRPSVVGTVMVETRFGHVWLIRCALLVLLVSYLAWRQRRRRDRLAGADAVGAALASGVLVSQVWAGHATAAPPWHVVADAVHLVAAALWVGSLLPLLMVLARARAGAPAWMALADSATRAFSALGVLAVAALALTGFINGQMMVGSASALVGSSYGRLVIAKIVLFLGMVTLAAMNRWWLAPRMAPGHPQARSAARLLWRNVAVEIALGACILAAVGFLGGSEPPAHEPGFAVGGQNKSPAGEAGPSH</sequence>
<gene>
    <name evidence="9" type="primary">copD</name>
    <name evidence="9" type="ORF">HHL11_12970</name>
</gene>
<dbReference type="GO" id="GO:0006825">
    <property type="term" value="P:copper ion transport"/>
    <property type="evidence" value="ECO:0007669"/>
    <property type="project" value="InterPro"/>
</dbReference>
<evidence type="ECO:0000256" key="3">
    <source>
        <dbReference type="ARBA" id="ARBA00022692"/>
    </source>
</evidence>
<keyword evidence="5 7" id="KW-0472">Membrane</keyword>
<dbReference type="EMBL" id="JABBFX010000001">
    <property type="protein sequence ID" value="NML44670.1"/>
    <property type="molecule type" value="Genomic_DNA"/>
</dbReference>
<feature type="transmembrane region" description="Helical" evidence="7">
    <location>
        <begin position="277"/>
        <end position="299"/>
    </location>
</feature>
<evidence type="ECO:0000259" key="8">
    <source>
        <dbReference type="Pfam" id="PF05425"/>
    </source>
</evidence>
<organism evidence="9 10">
    <name type="scientific">Ramlibacter agri</name>
    <dbReference type="NCBI Taxonomy" id="2728837"/>
    <lineage>
        <taxon>Bacteria</taxon>
        <taxon>Pseudomonadati</taxon>
        <taxon>Pseudomonadota</taxon>
        <taxon>Betaproteobacteria</taxon>
        <taxon>Burkholderiales</taxon>
        <taxon>Comamonadaceae</taxon>
        <taxon>Ramlibacter</taxon>
    </lineage>
</organism>
<feature type="transmembrane region" description="Helical" evidence="7">
    <location>
        <begin position="6"/>
        <end position="30"/>
    </location>
</feature>